<dbReference type="PROSITE" id="PS51186">
    <property type="entry name" value="GNAT"/>
    <property type="match status" value="1"/>
</dbReference>
<gene>
    <name evidence="2" type="ORF">PATL70BA_2861</name>
</gene>
<dbReference type="GO" id="GO:0034069">
    <property type="term" value="F:aminoglycoside N-acetyltransferase activity"/>
    <property type="evidence" value="ECO:0007669"/>
    <property type="project" value="TreeGrafter"/>
</dbReference>
<dbReference type="Gene3D" id="3.30.1050.10">
    <property type="entry name" value="SCP2 sterol-binding domain"/>
    <property type="match status" value="1"/>
</dbReference>
<dbReference type="AlphaFoldDB" id="A0A3P7PIL0"/>
<feature type="domain" description="N-acetyltransferase" evidence="1">
    <location>
        <begin position="1"/>
        <end position="145"/>
    </location>
</feature>
<dbReference type="SUPFAM" id="SSF55729">
    <property type="entry name" value="Acyl-CoA N-acyltransferases (Nat)"/>
    <property type="match status" value="1"/>
</dbReference>
<dbReference type="InterPro" id="IPR051554">
    <property type="entry name" value="Acetyltransferase_Eis"/>
</dbReference>
<dbReference type="Proteomes" id="UP000279029">
    <property type="component" value="Chromosome"/>
</dbReference>
<organism evidence="2 3">
    <name type="scientific">Petrocella atlantisensis</name>
    <dbReference type="NCBI Taxonomy" id="2173034"/>
    <lineage>
        <taxon>Bacteria</taxon>
        <taxon>Bacillati</taxon>
        <taxon>Bacillota</taxon>
        <taxon>Clostridia</taxon>
        <taxon>Lachnospirales</taxon>
        <taxon>Vallitaleaceae</taxon>
        <taxon>Petrocella</taxon>
    </lineage>
</organism>
<reference evidence="2 3" key="1">
    <citation type="submission" date="2018-09" db="EMBL/GenBank/DDBJ databases">
        <authorList>
            <person name="Postec A."/>
        </authorList>
    </citation>
    <scope>NUCLEOTIDE SEQUENCE [LARGE SCALE GENOMIC DNA]</scope>
    <source>
        <strain evidence="2">70B-A</strain>
    </source>
</reference>
<keyword evidence="3" id="KW-1185">Reference proteome</keyword>
<dbReference type="KEGG" id="cbar:PATL70BA_2861"/>
<accession>A0A3P7PIL0</accession>
<evidence type="ECO:0000259" key="1">
    <source>
        <dbReference type="PROSITE" id="PS51186"/>
    </source>
</evidence>
<protein>
    <recommendedName>
        <fullName evidence="1">N-acetyltransferase domain-containing protein</fullName>
    </recommendedName>
</protein>
<dbReference type="RefSeq" id="WP_125137854.1">
    <property type="nucleotide sequence ID" value="NZ_LR130778.1"/>
</dbReference>
<dbReference type="OrthoDB" id="9768284at2"/>
<dbReference type="InterPro" id="IPR025559">
    <property type="entry name" value="Eis_dom"/>
</dbReference>
<dbReference type="PANTHER" id="PTHR37817">
    <property type="entry name" value="N-ACETYLTRANSFERASE EIS"/>
    <property type="match status" value="1"/>
</dbReference>
<evidence type="ECO:0000313" key="2">
    <source>
        <dbReference type="EMBL" id="VDN48768.1"/>
    </source>
</evidence>
<dbReference type="EMBL" id="LR130778">
    <property type="protein sequence ID" value="VDN48768.1"/>
    <property type="molecule type" value="Genomic_DNA"/>
</dbReference>
<sequence>MIRRLNENDKDKAIKLWQEIFIEDGPSLVAYYFDTHIKIDQVVGYLEGDVLVAMAHLNPYQLMWQGCLYNTYYVVGVATKQSHRRQGLMRKMMTWVLRDRYEAGDVFSVLMPIDSRLYDQFGYGFIQDVALYKFKYENLNRKKRTVPNEVIDVETSIQLLPIYNTYKKTLTLSQNRGIRDFEHLLKEVHSENGHVVVVPDGYVIYYDFGDIFVRECIYTSDEGLMNILDYIGSIAGEKPIQWQMPKNNALKHLIPHIKEHERLEKPFMMARILHVETLLEAMADFLGTCIIKVIDDQILENNHTYKVEGQVSITQEAPDITLDTASLAQWLFGYDSLESLASIRPKVMIHQNHIVYPEYPIQNYFTALI</sequence>
<proteinExistence type="predicted"/>
<dbReference type="InterPro" id="IPR016181">
    <property type="entry name" value="Acyl_CoA_acyltransferase"/>
</dbReference>
<dbReference type="CDD" id="cd04301">
    <property type="entry name" value="NAT_SF"/>
    <property type="match status" value="1"/>
</dbReference>
<dbReference type="Pfam" id="PF13530">
    <property type="entry name" value="SCP2_2"/>
    <property type="match status" value="1"/>
</dbReference>
<name>A0A3P7PIL0_9FIRM</name>
<dbReference type="Gene3D" id="3.40.630.30">
    <property type="match status" value="2"/>
</dbReference>
<evidence type="ECO:0000313" key="3">
    <source>
        <dbReference type="Proteomes" id="UP000279029"/>
    </source>
</evidence>
<dbReference type="SUPFAM" id="SSF55718">
    <property type="entry name" value="SCP-like"/>
    <property type="match status" value="1"/>
</dbReference>
<dbReference type="InterPro" id="IPR036527">
    <property type="entry name" value="SCP2_sterol-bd_dom_sf"/>
</dbReference>
<dbReference type="PANTHER" id="PTHR37817:SF1">
    <property type="entry name" value="N-ACETYLTRANSFERASE EIS"/>
    <property type="match status" value="1"/>
</dbReference>
<dbReference type="GO" id="GO:0030649">
    <property type="term" value="P:aminoglycoside antibiotic catabolic process"/>
    <property type="evidence" value="ECO:0007669"/>
    <property type="project" value="TreeGrafter"/>
</dbReference>
<dbReference type="InterPro" id="IPR000182">
    <property type="entry name" value="GNAT_dom"/>
</dbReference>
<dbReference type="Pfam" id="PF13527">
    <property type="entry name" value="Acetyltransf_9"/>
    <property type="match status" value="1"/>
</dbReference>